<sequence length="101" mass="11509">MNLVGFCTSCQRFDDPQLGQFIIFSFFANIESDSDIKPLIFNQPAKYPRNSGMQPSYSVYTHLMVQQVQHKSAFSLKKAVNLSKMGICRNQRLVPESMPTD</sequence>
<evidence type="ECO:0000313" key="2">
    <source>
        <dbReference type="Proteomes" id="UP000176854"/>
    </source>
</evidence>
<reference evidence="1 2" key="1">
    <citation type="journal article" date="2016" name="Nat. Commun.">
        <title>Thousands of microbial genomes shed light on interconnected biogeochemical processes in an aquifer system.</title>
        <authorList>
            <person name="Anantharaman K."/>
            <person name="Brown C.T."/>
            <person name="Hug L.A."/>
            <person name="Sharon I."/>
            <person name="Castelle C.J."/>
            <person name="Probst A.J."/>
            <person name="Thomas B.C."/>
            <person name="Singh A."/>
            <person name="Wilkins M.J."/>
            <person name="Karaoz U."/>
            <person name="Brodie E.L."/>
            <person name="Williams K.H."/>
            <person name="Hubbard S.S."/>
            <person name="Banfield J.F."/>
        </authorList>
    </citation>
    <scope>NUCLEOTIDE SEQUENCE [LARGE SCALE GENOMIC DNA]</scope>
</reference>
<organism evidence="1 2">
    <name type="scientific">Candidatus Gottesmanbacteria bacterium RBG_16_43_7</name>
    <dbReference type="NCBI Taxonomy" id="1798373"/>
    <lineage>
        <taxon>Bacteria</taxon>
        <taxon>Candidatus Gottesmaniibacteriota</taxon>
    </lineage>
</organism>
<dbReference type="AlphaFoldDB" id="A0A1F5Z8D6"/>
<dbReference type="Proteomes" id="UP000176854">
    <property type="component" value="Unassembled WGS sequence"/>
</dbReference>
<proteinExistence type="predicted"/>
<protein>
    <submittedName>
        <fullName evidence="1">Uncharacterized protein</fullName>
    </submittedName>
</protein>
<accession>A0A1F5Z8D6</accession>
<evidence type="ECO:0000313" key="1">
    <source>
        <dbReference type="EMBL" id="OGG08633.1"/>
    </source>
</evidence>
<gene>
    <name evidence="1" type="ORF">A2154_02355</name>
</gene>
<name>A0A1F5Z8D6_9BACT</name>
<dbReference type="EMBL" id="MFJC01000058">
    <property type="protein sequence ID" value="OGG08633.1"/>
    <property type="molecule type" value="Genomic_DNA"/>
</dbReference>
<comment type="caution">
    <text evidence="1">The sequence shown here is derived from an EMBL/GenBank/DDBJ whole genome shotgun (WGS) entry which is preliminary data.</text>
</comment>